<organism evidence="2 3">
    <name type="scientific">Byssothecium circinans</name>
    <dbReference type="NCBI Taxonomy" id="147558"/>
    <lineage>
        <taxon>Eukaryota</taxon>
        <taxon>Fungi</taxon>
        <taxon>Dikarya</taxon>
        <taxon>Ascomycota</taxon>
        <taxon>Pezizomycotina</taxon>
        <taxon>Dothideomycetes</taxon>
        <taxon>Pleosporomycetidae</taxon>
        <taxon>Pleosporales</taxon>
        <taxon>Massarineae</taxon>
        <taxon>Massarinaceae</taxon>
        <taxon>Byssothecium</taxon>
    </lineage>
</organism>
<dbReference type="AlphaFoldDB" id="A0A6A5UED8"/>
<dbReference type="EMBL" id="ML976978">
    <property type="protein sequence ID" value="KAF1962670.1"/>
    <property type="molecule type" value="Genomic_DNA"/>
</dbReference>
<name>A0A6A5UED8_9PLEO</name>
<sequence>MSVAIASGPADPSKAFFIDYSRTSPAPTTRLTAVSWVTPRSVNGGPAAEDSRKKLRAHDEAREQRQSSGGRRSPVLNTPSSEQEPNQSRQFAARSSSPLIVTLADALFGRDATFEMGDLPSPQSKLPESALFAKRNRSATSSPEILSKRLRADTSPIALPNRTKQSPSESPTVSMRGGGPVAVAATHSRQSSLTEQTHYARSESGHARVSSTLSFGENPRVLPSTPPRSYSSRKGSPRPMTPPWMQPFQLVEGEKSIFINVHGEYHEERPLCLYCYRLRGAFNPISEGGCEVCGEEKILQGHYWEAPYRE</sequence>
<feature type="compositionally biased region" description="Basic and acidic residues" evidence="1">
    <location>
        <begin position="49"/>
        <end position="65"/>
    </location>
</feature>
<feature type="region of interest" description="Disordered" evidence="1">
    <location>
        <begin position="133"/>
        <end position="179"/>
    </location>
</feature>
<evidence type="ECO:0000256" key="1">
    <source>
        <dbReference type="SAM" id="MobiDB-lite"/>
    </source>
</evidence>
<feature type="compositionally biased region" description="Polar residues" evidence="1">
    <location>
        <begin position="75"/>
        <end position="95"/>
    </location>
</feature>
<protein>
    <submittedName>
        <fullName evidence="2">Uncharacterized protein</fullName>
    </submittedName>
</protein>
<proteinExistence type="predicted"/>
<feature type="compositionally biased region" description="Polar residues" evidence="1">
    <location>
        <begin position="162"/>
        <end position="173"/>
    </location>
</feature>
<evidence type="ECO:0000313" key="3">
    <source>
        <dbReference type="Proteomes" id="UP000800035"/>
    </source>
</evidence>
<gene>
    <name evidence="2" type="ORF">CC80DRAFT_588206</name>
</gene>
<accession>A0A6A5UED8</accession>
<feature type="region of interest" description="Disordered" evidence="1">
    <location>
        <begin position="37"/>
        <end position="95"/>
    </location>
</feature>
<dbReference type="Proteomes" id="UP000800035">
    <property type="component" value="Unassembled WGS sequence"/>
</dbReference>
<keyword evidence="3" id="KW-1185">Reference proteome</keyword>
<dbReference type="OrthoDB" id="3688221at2759"/>
<evidence type="ECO:0000313" key="2">
    <source>
        <dbReference type="EMBL" id="KAF1962670.1"/>
    </source>
</evidence>
<reference evidence="2" key="1">
    <citation type="journal article" date="2020" name="Stud. Mycol.">
        <title>101 Dothideomycetes genomes: a test case for predicting lifestyles and emergence of pathogens.</title>
        <authorList>
            <person name="Haridas S."/>
            <person name="Albert R."/>
            <person name="Binder M."/>
            <person name="Bloem J."/>
            <person name="Labutti K."/>
            <person name="Salamov A."/>
            <person name="Andreopoulos B."/>
            <person name="Baker S."/>
            <person name="Barry K."/>
            <person name="Bills G."/>
            <person name="Bluhm B."/>
            <person name="Cannon C."/>
            <person name="Castanera R."/>
            <person name="Culley D."/>
            <person name="Daum C."/>
            <person name="Ezra D."/>
            <person name="Gonzalez J."/>
            <person name="Henrissat B."/>
            <person name="Kuo A."/>
            <person name="Liang C."/>
            <person name="Lipzen A."/>
            <person name="Lutzoni F."/>
            <person name="Magnuson J."/>
            <person name="Mondo S."/>
            <person name="Nolan M."/>
            <person name="Ohm R."/>
            <person name="Pangilinan J."/>
            <person name="Park H.-J."/>
            <person name="Ramirez L."/>
            <person name="Alfaro M."/>
            <person name="Sun H."/>
            <person name="Tritt A."/>
            <person name="Yoshinaga Y."/>
            <person name="Zwiers L.-H."/>
            <person name="Turgeon B."/>
            <person name="Goodwin S."/>
            <person name="Spatafora J."/>
            <person name="Crous P."/>
            <person name="Grigoriev I."/>
        </authorList>
    </citation>
    <scope>NUCLEOTIDE SEQUENCE</scope>
    <source>
        <strain evidence="2">CBS 675.92</strain>
    </source>
</reference>
<feature type="region of interest" description="Disordered" evidence="1">
    <location>
        <begin position="200"/>
        <end position="242"/>
    </location>
</feature>